<reference evidence="2" key="2">
    <citation type="submission" date="2020-11" db="EMBL/GenBank/DDBJ databases">
        <authorList>
            <consortium name="DOE Joint Genome Institute"/>
            <person name="Kuo A."/>
            <person name="Miyauchi S."/>
            <person name="Kiss E."/>
            <person name="Drula E."/>
            <person name="Kohler A."/>
            <person name="Sanchez-Garcia M."/>
            <person name="Andreopoulos B."/>
            <person name="Barry K.W."/>
            <person name="Bonito G."/>
            <person name="Buee M."/>
            <person name="Carver A."/>
            <person name="Chen C."/>
            <person name="Cichocki N."/>
            <person name="Clum A."/>
            <person name="Culley D."/>
            <person name="Crous P.W."/>
            <person name="Fauchery L."/>
            <person name="Girlanda M."/>
            <person name="Hayes R."/>
            <person name="Keri Z."/>
            <person name="Labutti K."/>
            <person name="Lipzen A."/>
            <person name="Lombard V."/>
            <person name="Magnuson J."/>
            <person name="Maillard F."/>
            <person name="Morin E."/>
            <person name="Murat C."/>
            <person name="Nolan M."/>
            <person name="Ohm R."/>
            <person name="Pangilinan J."/>
            <person name="Pereira M."/>
            <person name="Perotto S."/>
            <person name="Peter M."/>
            <person name="Riley R."/>
            <person name="Sitrit Y."/>
            <person name="Stielow B."/>
            <person name="Szollosi G."/>
            <person name="Zifcakova L."/>
            <person name="Stursova M."/>
            <person name="Spatafora J.W."/>
            <person name="Tedersoo L."/>
            <person name="Vaario L.-M."/>
            <person name="Yamada A."/>
            <person name="Yan M."/>
            <person name="Wang P."/>
            <person name="Xu J."/>
            <person name="Bruns T."/>
            <person name="Baldrian P."/>
            <person name="Vilgalys R."/>
            <person name="Henrissat B."/>
            <person name="Grigoriev I.V."/>
            <person name="Hibbett D."/>
            <person name="Nagy L.G."/>
            <person name="Martin F.M."/>
        </authorList>
    </citation>
    <scope>NUCLEOTIDE SEQUENCE</scope>
    <source>
        <strain evidence="2">UH-Tt-Lm1</strain>
    </source>
</reference>
<accession>A0A9P6HVF5</accession>
<protein>
    <submittedName>
        <fullName evidence="2">Uncharacterized protein</fullName>
    </submittedName>
</protein>
<reference evidence="2" key="1">
    <citation type="journal article" date="2020" name="Nat. Commun.">
        <title>Large-scale genome sequencing of mycorrhizal fungi provides insights into the early evolution of symbiotic traits.</title>
        <authorList>
            <person name="Miyauchi S."/>
            <person name="Kiss E."/>
            <person name="Kuo A."/>
            <person name="Drula E."/>
            <person name="Kohler A."/>
            <person name="Sanchez-Garcia M."/>
            <person name="Morin E."/>
            <person name="Andreopoulos B."/>
            <person name="Barry K.W."/>
            <person name="Bonito G."/>
            <person name="Buee M."/>
            <person name="Carver A."/>
            <person name="Chen C."/>
            <person name="Cichocki N."/>
            <person name="Clum A."/>
            <person name="Culley D."/>
            <person name="Crous P.W."/>
            <person name="Fauchery L."/>
            <person name="Girlanda M."/>
            <person name="Hayes R.D."/>
            <person name="Keri Z."/>
            <person name="LaButti K."/>
            <person name="Lipzen A."/>
            <person name="Lombard V."/>
            <person name="Magnuson J."/>
            <person name="Maillard F."/>
            <person name="Murat C."/>
            <person name="Nolan M."/>
            <person name="Ohm R.A."/>
            <person name="Pangilinan J."/>
            <person name="Pereira M.F."/>
            <person name="Perotto S."/>
            <person name="Peter M."/>
            <person name="Pfister S."/>
            <person name="Riley R."/>
            <person name="Sitrit Y."/>
            <person name="Stielow J.B."/>
            <person name="Szollosi G."/>
            <person name="Zifcakova L."/>
            <person name="Stursova M."/>
            <person name="Spatafora J.W."/>
            <person name="Tedersoo L."/>
            <person name="Vaario L.M."/>
            <person name="Yamada A."/>
            <person name="Yan M."/>
            <person name="Wang P."/>
            <person name="Xu J."/>
            <person name="Bruns T."/>
            <person name="Baldrian P."/>
            <person name="Vilgalys R."/>
            <person name="Dunand C."/>
            <person name="Henrissat B."/>
            <person name="Grigoriev I.V."/>
            <person name="Hibbett D."/>
            <person name="Nagy L.G."/>
            <person name="Martin F.M."/>
        </authorList>
    </citation>
    <scope>NUCLEOTIDE SEQUENCE</scope>
    <source>
        <strain evidence="2">UH-Tt-Lm1</strain>
    </source>
</reference>
<evidence type="ECO:0000313" key="2">
    <source>
        <dbReference type="EMBL" id="KAF9793507.1"/>
    </source>
</evidence>
<comment type="caution">
    <text evidence="2">The sequence shown here is derived from an EMBL/GenBank/DDBJ whole genome shotgun (WGS) entry which is preliminary data.</text>
</comment>
<evidence type="ECO:0000313" key="3">
    <source>
        <dbReference type="Proteomes" id="UP000736335"/>
    </source>
</evidence>
<dbReference type="Proteomes" id="UP000736335">
    <property type="component" value="Unassembled WGS sequence"/>
</dbReference>
<feature type="region of interest" description="Disordered" evidence="1">
    <location>
        <begin position="210"/>
        <end position="248"/>
    </location>
</feature>
<keyword evidence="3" id="KW-1185">Reference proteome</keyword>
<name>A0A9P6HVF5_9AGAM</name>
<organism evidence="2 3">
    <name type="scientific">Thelephora terrestris</name>
    <dbReference type="NCBI Taxonomy" id="56493"/>
    <lineage>
        <taxon>Eukaryota</taxon>
        <taxon>Fungi</taxon>
        <taxon>Dikarya</taxon>
        <taxon>Basidiomycota</taxon>
        <taxon>Agaricomycotina</taxon>
        <taxon>Agaricomycetes</taxon>
        <taxon>Thelephorales</taxon>
        <taxon>Thelephoraceae</taxon>
        <taxon>Thelephora</taxon>
    </lineage>
</organism>
<dbReference type="EMBL" id="WIUZ02000001">
    <property type="protein sequence ID" value="KAF9793507.1"/>
    <property type="molecule type" value="Genomic_DNA"/>
</dbReference>
<evidence type="ECO:0000256" key="1">
    <source>
        <dbReference type="SAM" id="MobiDB-lite"/>
    </source>
</evidence>
<proteinExistence type="predicted"/>
<sequence>MTAQELPAAKEWVWSYVELIHPDARIATRANERDQGVPLSIEAHPSISLERIGKSQRVELRSISIDTASSTSTILEASHLPSIGPKGTTAPHAQGNGVWVPQSPFKRGTAREDPNRRHRVLSMLEDGSYFPLIRALAEQYAGLMNRNIPVVEVGDTWPNYPSQGYQVSRLKFCSWEGAEIQSLSYEPSIDPTQGERVNWLTDAVKTRRCSEEIREGGEKDPQGGGFNEEGAKKRQRQRTEIKMRERRRNPHRMALQTEHAMAIVAQGVSSKWEMSGDLGATYCIPSRPSILRIMTTAGAIHHQVERQIGRVDILVGAGGGRVCAFPTGGTYENTEPYLVLE</sequence>
<gene>
    <name evidence="2" type="ORF">BJ322DRAFT_1155723</name>
</gene>
<feature type="compositionally biased region" description="Basic and acidic residues" evidence="1">
    <location>
        <begin position="229"/>
        <end position="243"/>
    </location>
</feature>
<dbReference type="AlphaFoldDB" id="A0A9P6HVF5"/>
<feature type="compositionally biased region" description="Basic and acidic residues" evidence="1">
    <location>
        <begin position="210"/>
        <end position="221"/>
    </location>
</feature>